<evidence type="ECO:0000313" key="4">
    <source>
        <dbReference type="Proteomes" id="UP000008783"/>
    </source>
</evidence>
<reference evidence="4" key="2">
    <citation type="journal article" date="2011" name="Proc. Natl. Acad. Sci. U.S.A.">
        <title>Obligate biotrophy features unraveled by the genomic analysis of rust fungi.</title>
        <authorList>
            <person name="Duplessis S."/>
            <person name="Cuomo C.A."/>
            <person name="Lin Y.-C."/>
            <person name="Aerts A."/>
            <person name="Tisserant E."/>
            <person name="Veneault-Fourrey C."/>
            <person name="Joly D.L."/>
            <person name="Hacquard S."/>
            <person name="Amselem J."/>
            <person name="Cantarel B.L."/>
            <person name="Chiu R."/>
            <person name="Coutinho P.M."/>
            <person name="Feau N."/>
            <person name="Field M."/>
            <person name="Frey P."/>
            <person name="Gelhaye E."/>
            <person name="Goldberg J."/>
            <person name="Grabherr M.G."/>
            <person name="Kodira C.D."/>
            <person name="Kohler A."/>
            <person name="Kuees U."/>
            <person name="Lindquist E.A."/>
            <person name="Lucas S.M."/>
            <person name="Mago R."/>
            <person name="Mauceli E."/>
            <person name="Morin E."/>
            <person name="Murat C."/>
            <person name="Pangilinan J.L."/>
            <person name="Park R."/>
            <person name="Pearson M."/>
            <person name="Quesneville H."/>
            <person name="Rouhier N."/>
            <person name="Sakthikumar S."/>
            <person name="Salamov A.A."/>
            <person name="Schmutz J."/>
            <person name="Selles B."/>
            <person name="Shapiro H."/>
            <person name="Tanguay P."/>
            <person name="Tuskan G.A."/>
            <person name="Henrissat B."/>
            <person name="Van de Peer Y."/>
            <person name="Rouze P."/>
            <person name="Ellis J.G."/>
            <person name="Dodds P.N."/>
            <person name="Schein J.E."/>
            <person name="Zhong S."/>
            <person name="Hamelin R.C."/>
            <person name="Grigoriev I.V."/>
            <person name="Szabo L.J."/>
            <person name="Martin F."/>
        </authorList>
    </citation>
    <scope>NUCLEOTIDE SEQUENCE [LARGE SCALE GENOMIC DNA]</scope>
    <source>
        <strain evidence="4">CRL 75-36-700-3 / race SCCL</strain>
    </source>
</reference>
<evidence type="ECO:0000256" key="2">
    <source>
        <dbReference type="SAM" id="MobiDB-lite"/>
    </source>
</evidence>
<dbReference type="OrthoDB" id="2507377at2759"/>
<dbReference type="RefSeq" id="XP_003332642.1">
    <property type="nucleotide sequence ID" value="XM_003332594.1"/>
</dbReference>
<accession>E3KVC8</accession>
<feature type="compositionally biased region" description="Polar residues" evidence="2">
    <location>
        <begin position="20"/>
        <end position="43"/>
    </location>
</feature>
<gene>
    <name evidence="3" type="ORF">PGTG_14307</name>
</gene>
<dbReference type="HOGENOM" id="CLU_1094740_0_0_1"/>
<sequence length="254" mass="26848">MQSNDECNGVGDPIPLSQGDPGSQPTSQTQGTLLSGWSATQSHPLDHPDKSNNDSLAEYAKFSQSSGHLSTMANLGSTSVNPGTTSAGATTRPSANMTNRVDNKHQAATLTSSARSTNTAPATATAPSLATAPTPAATQGTAAALCAKAGQPQAALHTTLATFFNHEARAAREQESSMSQFYAVRLQEANSTIEDLEQTQLDLASKTSKNQDLRHRIDLMQLRMEMHHAQANGYGLQSMMHAPVYVHSNTNQTS</sequence>
<keyword evidence="1" id="KW-0175">Coiled coil</keyword>
<protein>
    <submittedName>
        <fullName evidence="3">Uncharacterized protein</fullName>
    </submittedName>
</protein>
<evidence type="ECO:0000313" key="3">
    <source>
        <dbReference type="EMBL" id="EFP88223.1"/>
    </source>
</evidence>
<feature type="region of interest" description="Disordered" evidence="2">
    <location>
        <begin position="1"/>
        <end position="54"/>
    </location>
</feature>
<dbReference type="Proteomes" id="UP000008783">
    <property type="component" value="Unassembled WGS sequence"/>
</dbReference>
<feature type="region of interest" description="Disordered" evidence="2">
    <location>
        <begin position="70"/>
        <end position="135"/>
    </location>
</feature>
<dbReference type="KEGG" id="pgr:PGTG_14307"/>
<dbReference type="EMBL" id="DS178312">
    <property type="protein sequence ID" value="EFP88223.1"/>
    <property type="molecule type" value="Genomic_DNA"/>
</dbReference>
<reference key="1">
    <citation type="submission" date="2007-01" db="EMBL/GenBank/DDBJ databases">
        <title>The Genome Sequence of Puccinia graminis f. sp. tritici Strain CRL 75-36-700-3.</title>
        <authorList>
            <consortium name="The Broad Institute Genome Sequencing Platform"/>
            <person name="Birren B."/>
            <person name="Lander E."/>
            <person name="Galagan J."/>
            <person name="Nusbaum C."/>
            <person name="Devon K."/>
            <person name="Cuomo C."/>
            <person name="Jaffe D."/>
            <person name="Butler J."/>
            <person name="Alvarez P."/>
            <person name="Gnerre S."/>
            <person name="Grabherr M."/>
            <person name="Mauceli E."/>
            <person name="Brockman W."/>
            <person name="Young S."/>
            <person name="LaButti K."/>
            <person name="Sykes S."/>
            <person name="DeCaprio D."/>
            <person name="Crawford M."/>
            <person name="Koehrsen M."/>
            <person name="Engels R."/>
            <person name="Montgomery P."/>
            <person name="Pearson M."/>
            <person name="Howarth C."/>
            <person name="Larson L."/>
            <person name="White J."/>
            <person name="Zeng Q."/>
            <person name="Kodira C."/>
            <person name="Yandava C."/>
            <person name="Alvarado L."/>
            <person name="O'Leary S."/>
            <person name="Szabo L."/>
            <person name="Dean R."/>
            <person name="Schein J."/>
        </authorList>
    </citation>
    <scope>NUCLEOTIDE SEQUENCE</scope>
    <source>
        <strain>CRL 75-36-700-3</strain>
    </source>
</reference>
<proteinExistence type="predicted"/>
<dbReference type="InParanoid" id="E3KVC8"/>
<evidence type="ECO:0000256" key="1">
    <source>
        <dbReference type="SAM" id="Coils"/>
    </source>
</evidence>
<dbReference type="PANTHER" id="PTHR34409:SF1">
    <property type="entry name" value="MYB-LIKE DOMAIN-CONTAINING PROTEIN"/>
    <property type="match status" value="1"/>
</dbReference>
<name>E3KVC8_PUCGT</name>
<dbReference type="VEuPathDB" id="FungiDB:PGTG_14307"/>
<organism evidence="3 4">
    <name type="scientific">Puccinia graminis f. sp. tritici (strain CRL 75-36-700-3 / race SCCL)</name>
    <name type="common">Black stem rust fungus</name>
    <dbReference type="NCBI Taxonomy" id="418459"/>
    <lineage>
        <taxon>Eukaryota</taxon>
        <taxon>Fungi</taxon>
        <taxon>Dikarya</taxon>
        <taxon>Basidiomycota</taxon>
        <taxon>Pucciniomycotina</taxon>
        <taxon>Pucciniomycetes</taxon>
        <taxon>Pucciniales</taxon>
        <taxon>Pucciniaceae</taxon>
        <taxon>Puccinia</taxon>
    </lineage>
</organism>
<feature type="coiled-coil region" evidence="1">
    <location>
        <begin position="179"/>
        <end position="216"/>
    </location>
</feature>
<feature type="compositionally biased region" description="Polar residues" evidence="2">
    <location>
        <begin position="70"/>
        <end position="110"/>
    </location>
</feature>
<dbReference type="PANTHER" id="PTHR34409">
    <property type="entry name" value="SET DOMAIN-CONTAINING PROTEIN"/>
    <property type="match status" value="1"/>
</dbReference>
<feature type="compositionally biased region" description="Low complexity" evidence="2">
    <location>
        <begin position="111"/>
        <end position="135"/>
    </location>
</feature>
<dbReference type="GeneID" id="10535533"/>
<keyword evidence="4" id="KW-1185">Reference proteome</keyword>
<dbReference type="AlphaFoldDB" id="E3KVC8"/>